<dbReference type="EMBL" id="KN728442">
    <property type="protein sequence ID" value="KIH63771.1"/>
    <property type="molecule type" value="Genomic_DNA"/>
</dbReference>
<evidence type="ECO:0000256" key="2">
    <source>
        <dbReference type="ARBA" id="ARBA00039785"/>
    </source>
</evidence>
<feature type="domain" description="FAD dependent oxidoreductase" evidence="4">
    <location>
        <begin position="92"/>
        <end position="527"/>
    </location>
</feature>
<name>A0A0C2H2V5_9BILA</name>
<proteinExistence type="predicted"/>
<dbReference type="Proteomes" id="UP000054047">
    <property type="component" value="Unassembled WGS sequence"/>
</dbReference>
<dbReference type="PANTHER" id="PTHR13847:SF287">
    <property type="entry name" value="FAD-DEPENDENT OXIDOREDUCTASE DOMAIN-CONTAINING PROTEIN 1"/>
    <property type="match status" value="1"/>
</dbReference>
<dbReference type="SUPFAM" id="SSF51905">
    <property type="entry name" value="FAD/NAD(P)-binding domain"/>
    <property type="match status" value="1"/>
</dbReference>
<dbReference type="InterPro" id="IPR036188">
    <property type="entry name" value="FAD/NAD-bd_sf"/>
</dbReference>
<dbReference type="GO" id="GO:0005739">
    <property type="term" value="C:mitochondrion"/>
    <property type="evidence" value="ECO:0007669"/>
    <property type="project" value="GOC"/>
</dbReference>
<dbReference type="GO" id="GO:0016491">
    <property type="term" value="F:oxidoreductase activity"/>
    <property type="evidence" value="ECO:0007669"/>
    <property type="project" value="UniProtKB-KW"/>
</dbReference>
<reference evidence="5 6" key="1">
    <citation type="submission" date="2013-12" db="EMBL/GenBank/DDBJ databases">
        <title>Draft genome of the parsitic nematode Ancylostoma duodenale.</title>
        <authorList>
            <person name="Mitreva M."/>
        </authorList>
    </citation>
    <scope>NUCLEOTIDE SEQUENCE [LARGE SCALE GENOMIC DNA]</scope>
    <source>
        <strain evidence="5 6">Zhejiang</strain>
    </source>
</reference>
<keyword evidence="6" id="KW-1185">Reference proteome</keyword>
<dbReference type="AlphaFoldDB" id="A0A0C2H2V5"/>
<sequence>MLTSQLNRCLHRSLRCIHTSIPSLWQSYENERHYEPGEDPLNRTFHGLTYDFRRWKRRYQEARKDAFRRRNPIAHMKQAVQDNELFPYRAEILIIGGGLTGSSTAYWLKERFRDEDLKVVVVENNDKFTQSSTMLSTGGISQQFSIPEHVEMSLFTAEFLRHAGEHLRILDNAPPDINLLPNGFLYLARTEQEADSLRDSWKLQLDKGACVALLSKSDLQVRFPFMNFDDVVLGSLGLENEGTFDTWQLLSAIREKNITLGVQYVKGEVEGFQFERHRTRAEPHAMEDHEVADQEKLRSQRITGVFNFLEPVTLSLASYAKVRPQMSDTSARPIRTHLIVNAAGPWAGKIAELAGIGKGDGLLAVPVPIRPRRRTNFVIHAPDVPVDMPSLVEPCGVHCRQIDVGNNFVVGRNPPKVRFEEDTDDRESLEVDYNEFYEKIWPVLVRRIPGFQSAKVTCKALLLLCDHAIIFFLKIKSAWCGLQDVNTFDSAPVIGEHPLYQNLFMMCGFGGRGAMHSLAAGRAFAERLYEGAYVNINLRRFDMRRIVKMDRLQEAFAT</sequence>
<dbReference type="Gene3D" id="3.30.9.10">
    <property type="entry name" value="D-Amino Acid Oxidase, subunit A, domain 2"/>
    <property type="match status" value="2"/>
</dbReference>
<gene>
    <name evidence="5" type="ORF">ANCDUO_05926</name>
</gene>
<comment type="function">
    <text evidence="3">Required for the assembly of the mitochondrial membrane respiratory chain NADH dehydrogenase (Complex I). Involved in mid-late stages of complex I assembly.</text>
</comment>
<accession>A0A0C2H2V5</accession>
<dbReference type="Pfam" id="PF01266">
    <property type="entry name" value="DAO"/>
    <property type="match status" value="1"/>
</dbReference>
<evidence type="ECO:0000256" key="3">
    <source>
        <dbReference type="ARBA" id="ARBA00046185"/>
    </source>
</evidence>
<evidence type="ECO:0000313" key="6">
    <source>
        <dbReference type="Proteomes" id="UP000054047"/>
    </source>
</evidence>
<keyword evidence="1" id="KW-0560">Oxidoreductase</keyword>
<dbReference type="Gene3D" id="3.50.50.60">
    <property type="entry name" value="FAD/NAD(P)-binding domain"/>
    <property type="match status" value="2"/>
</dbReference>
<dbReference type="InterPro" id="IPR006076">
    <property type="entry name" value="FAD-dep_OxRdtase"/>
</dbReference>
<dbReference type="PANTHER" id="PTHR13847">
    <property type="entry name" value="SARCOSINE DEHYDROGENASE-RELATED"/>
    <property type="match status" value="1"/>
</dbReference>
<protein>
    <recommendedName>
        <fullName evidence="2">FAD-dependent oxidoreductase domain-containing protein 1</fullName>
    </recommendedName>
</protein>
<dbReference type="OrthoDB" id="424974at2759"/>
<organism evidence="5 6">
    <name type="scientific">Ancylostoma duodenale</name>
    <dbReference type="NCBI Taxonomy" id="51022"/>
    <lineage>
        <taxon>Eukaryota</taxon>
        <taxon>Metazoa</taxon>
        <taxon>Ecdysozoa</taxon>
        <taxon>Nematoda</taxon>
        <taxon>Chromadorea</taxon>
        <taxon>Rhabditida</taxon>
        <taxon>Rhabditina</taxon>
        <taxon>Rhabditomorpha</taxon>
        <taxon>Strongyloidea</taxon>
        <taxon>Ancylostomatidae</taxon>
        <taxon>Ancylostomatinae</taxon>
        <taxon>Ancylostoma</taxon>
    </lineage>
</organism>
<evidence type="ECO:0000313" key="5">
    <source>
        <dbReference type="EMBL" id="KIH63771.1"/>
    </source>
</evidence>
<dbReference type="GO" id="GO:0032981">
    <property type="term" value="P:mitochondrial respiratory chain complex I assembly"/>
    <property type="evidence" value="ECO:0007669"/>
    <property type="project" value="TreeGrafter"/>
</dbReference>
<evidence type="ECO:0000256" key="1">
    <source>
        <dbReference type="ARBA" id="ARBA00023002"/>
    </source>
</evidence>
<evidence type="ECO:0000259" key="4">
    <source>
        <dbReference type="Pfam" id="PF01266"/>
    </source>
</evidence>